<feature type="region of interest" description="Disordered" evidence="1">
    <location>
        <begin position="1"/>
        <end position="131"/>
    </location>
</feature>
<organism evidence="2 3">
    <name type="scientific">Apiospora hydei</name>
    <dbReference type="NCBI Taxonomy" id="1337664"/>
    <lineage>
        <taxon>Eukaryota</taxon>
        <taxon>Fungi</taxon>
        <taxon>Dikarya</taxon>
        <taxon>Ascomycota</taxon>
        <taxon>Pezizomycotina</taxon>
        <taxon>Sordariomycetes</taxon>
        <taxon>Xylariomycetidae</taxon>
        <taxon>Amphisphaeriales</taxon>
        <taxon>Apiosporaceae</taxon>
        <taxon>Apiospora</taxon>
    </lineage>
</organism>
<keyword evidence="3" id="KW-1185">Reference proteome</keyword>
<gene>
    <name evidence="2" type="ORF">PG997_012752</name>
</gene>
<proteinExistence type="predicted"/>
<feature type="compositionally biased region" description="Basic and acidic residues" evidence="1">
    <location>
        <begin position="69"/>
        <end position="81"/>
    </location>
</feature>
<feature type="compositionally biased region" description="Polar residues" evidence="1">
    <location>
        <begin position="194"/>
        <end position="203"/>
    </location>
</feature>
<dbReference type="GeneID" id="92050126"/>
<feature type="compositionally biased region" description="Polar residues" evidence="1">
    <location>
        <begin position="219"/>
        <end position="234"/>
    </location>
</feature>
<comment type="caution">
    <text evidence="2">The sequence shown here is derived from an EMBL/GenBank/DDBJ whole genome shotgun (WGS) entry which is preliminary data.</text>
</comment>
<sequence>MPASSRSPNPASSRCSRSQTISYADLMKPDEDWTKLPDASERRKIQNLSYPSDPPDPTCPLNARCSGRNMRDRTKEVEKLKRQLQQLQEGQGRSGTPPSEADSSVSGASSPCRSDTAQSNHSDAATPPMITASDWMGNYLWSQTAEAQQANGLGLINNGPQAPSYDAPSFFPAVPSSHEPAVNSTPPMGLRSRAVSTSSNMSSPGHYPQQLRGNAPPHLSSSSRGPSPANASSPWPQPQRHDSYDGLHVAVSSAQPSPLLVDTNAHQGHMLGMPPAGYHHMYPNREHLGVPRPEAAFSIDDDMTPTATYPTPPDTDLAWYHSSRSDANMTGRARSPSAASSTYQSTLSMSEQQQQQQQVPPSLPETSAPLLHMAVAGGSMDTLRLLLQRYDVAINGLDAQGYTRRCSGRSCPGGRTWWVFYWNTGRASKGPKSAAQ</sequence>
<evidence type="ECO:0000313" key="3">
    <source>
        <dbReference type="Proteomes" id="UP001433268"/>
    </source>
</evidence>
<dbReference type="Proteomes" id="UP001433268">
    <property type="component" value="Unassembled WGS sequence"/>
</dbReference>
<feature type="compositionally biased region" description="Basic and acidic residues" evidence="1">
    <location>
        <begin position="27"/>
        <end position="44"/>
    </location>
</feature>
<feature type="compositionally biased region" description="Low complexity" evidence="1">
    <location>
        <begin position="99"/>
        <end position="110"/>
    </location>
</feature>
<evidence type="ECO:0000313" key="2">
    <source>
        <dbReference type="EMBL" id="KAK8066005.1"/>
    </source>
</evidence>
<feature type="compositionally biased region" description="Polar residues" evidence="1">
    <location>
        <begin position="337"/>
        <end position="351"/>
    </location>
</feature>
<dbReference type="RefSeq" id="XP_066662758.1">
    <property type="nucleotide sequence ID" value="XM_066817066.1"/>
</dbReference>
<feature type="region of interest" description="Disordered" evidence="1">
    <location>
        <begin position="296"/>
        <end position="365"/>
    </location>
</feature>
<feature type="region of interest" description="Disordered" evidence="1">
    <location>
        <begin position="167"/>
        <end position="243"/>
    </location>
</feature>
<reference evidence="2 3" key="1">
    <citation type="submission" date="2023-01" db="EMBL/GenBank/DDBJ databases">
        <title>Analysis of 21 Apiospora genomes using comparative genomics revels a genus with tremendous synthesis potential of carbohydrate active enzymes and secondary metabolites.</title>
        <authorList>
            <person name="Sorensen T."/>
        </authorList>
    </citation>
    <scope>NUCLEOTIDE SEQUENCE [LARGE SCALE GENOMIC DNA]</scope>
    <source>
        <strain evidence="2 3">CBS 114990</strain>
    </source>
</reference>
<evidence type="ECO:0000256" key="1">
    <source>
        <dbReference type="SAM" id="MobiDB-lite"/>
    </source>
</evidence>
<dbReference type="EMBL" id="JAQQWN010000009">
    <property type="protein sequence ID" value="KAK8066005.1"/>
    <property type="molecule type" value="Genomic_DNA"/>
</dbReference>
<feature type="compositionally biased region" description="Low complexity" evidence="1">
    <location>
        <begin position="1"/>
        <end position="18"/>
    </location>
</feature>
<accession>A0ABR1V6Y0</accession>
<feature type="compositionally biased region" description="Polar residues" evidence="1">
    <location>
        <begin position="111"/>
        <end position="123"/>
    </location>
</feature>
<protein>
    <submittedName>
        <fullName evidence="2">Uncharacterized protein</fullName>
    </submittedName>
</protein>
<name>A0ABR1V6Y0_9PEZI</name>